<dbReference type="EMBL" id="JAUHGG010000003">
    <property type="protein sequence ID" value="MDS1821668.1"/>
    <property type="molecule type" value="Genomic_DNA"/>
</dbReference>
<evidence type="ECO:0000313" key="2">
    <source>
        <dbReference type="Proteomes" id="UP001253193"/>
    </source>
</evidence>
<dbReference type="RefSeq" id="WP_311020585.1">
    <property type="nucleotide sequence ID" value="NZ_JAUHGG010000003.1"/>
</dbReference>
<proteinExistence type="predicted"/>
<evidence type="ECO:0000313" key="1">
    <source>
        <dbReference type="EMBL" id="MDS1821668.1"/>
    </source>
</evidence>
<reference evidence="1" key="1">
    <citation type="submission" date="2023-06" db="EMBL/GenBank/DDBJ databases">
        <title>Genomic Diversity of Vibrio spp. and Metagenomic Analysis of Pathogens in Florida Gulf Coastal Waters Following Hurricane Ian.</title>
        <authorList>
            <person name="Brumfield K.D."/>
        </authorList>
    </citation>
    <scope>NUCLEOTIDE SEQUENCE</scope>
    <source>
        <strain evidence="1">WBS2B-138</strain>
    </source>
</reference>
<sequence length="267" mass="30095">MKQYTTNGLSIQQLKKDAKRLKKSNNITLSDAQNNIAVLRTPYASWSKMMHASSLFGRSLSRFSFTSFGLQADEGVTLFSNRPLGIIEGEMGTGKSLLAQKLLLNSGFSKSHVLVCDFRSVFRDTSYEFYSRADEVCGKITLLAFEDYLSKFSDPNYWSESAYLIEVLKKVESGKYGSVLFDEVGRFCFSAECQILLAEVLRVCSKRGVSIVMSYQLAPMEFKKLIQPYLSFEITHDRAMPVSAKEGSSFKLKSQIYPLDTSIRLTN</sequence>
<dbReference type="Proteomes" id="UP001253193">
    <property type="component" value="Unassembled WGS sequence"/>
</dbReference>
<protein>
    <submittedName>
        <fullName evidence="1">Uncharacterized protein</fullName>
    </submittedName>
</protein>
<organism evidence="1 2">
    <name type="scientific">Vibrio parahaemolyticus</name>
    <dbReference type="NCBI Taxonomy" id="670"/>
    <lineage>
        <taxon>Bacteria</taxon>
        <taxon>Pseudomonadati</taxon>
        <taxon>Pseudomonadota</taxon>
        <taxon>Gammaproteobacteria</taxon>
        <taxon>Vibrionales</taxon>
        <taxon>Vibrionaceae</taxon>
        <taxon>Vibrio</taxon>
    </lineage>
</organism>
<dbReference type="Gene3D" id="3.40.50.300">
    <property type="entry name" value="P-loop containing nucleotide triphosphate hydrolases"/>
    <property type="match status" value="1"/>
</dbReference>
<dbReference type="InterPro" id="IPR027417">
    <property type="entry name" value="P-loop_NTPase"/>
</dbReference>
<comment type="caution">
    <text evidence="1">The sequence shown here is derived from an EMBL/GenBank/DDBJ whole genome shotgun (WGS) entry which is preliminary data.</text>
</comment>
<dbReference type="AlphaFoldDB" id="A0AAW8Q5B4"/>
<name>A0AAW8Q5B4_VIBPH</name>
<accession>A0AAW8Q5B4</accession>
<gene>
    <name evidence="1" type="ORF">QX249_13500</name>
</gene>
<dbReference type="SUPFAM" id="SSF52540">
    <property type="entry name" value="P-loop containing nucleoside triphosphate hydrolases"/>
    <property type="match status" value="1"/>
</dbReference>